<dbReference type="Proteomes" id="UP000095767">
    <property type="component" value="Unassembled WGS sequence"/>
</dbReference>
<comment type="caution">
    <text evidence="1">The sequence shown here is derived from an EMBL/GenBank/DDBJ whole genome shotgun (WGS) entry which is preliminary data.</text>
</comment>
<keyword evidence="2" id="KW-1185">Reference proteome</keyword>
<dbReference type="EMBL" id="LWDX02024112">
    <property type="protein sequence ID" value="OEL31121.1"/>
    <property type="molecule type" value="Genomic_DNA"/>
</dbReference>
<feature type="non-terminal residue" evidence="1">
    <location>
        <position position="1"/>
    </location>
</feature>
<name>A0A1E5W1A4_9POAL</name>
<evidence type="ECO:0000313" key="1">
    <source>
        <dbReference type="EMBL" id="OEL31121.1"/>
    </source>
</evidence>
<accession>A0A1E5W1A4</accession>
<reference evidence="1 2" key="1">
    <citation type="submission" date="2016-09" db="EMBL/GenBank/DDBJ databases">
        <title>The draft genome of Dichanthelium oligosanthes: A C3 panicoid grass species.</title>
        <authorList>
            <person name="Studer A.J."/>
            <person name="Schnable J.C."/>
            <person name="Brutnell T.P."/>
        </authorList>
    </citation>
    <scope>NUCLEOTIDE SEQUENCE [LARGE SCALE GENOMIC DNA]</scope>
    <source>
        <strain evidence="2">cv. Kellogg 1175</strain>
        <tissue evidence="1">Leaf</tissue>
    </source>
</reference>
<dbReference type="AlphaFoldDB" id="A0A1E5W1A4"/>
<proteinExistence type="predicted"/>
<sequence>LWWGLRLAVSCFRFYTKVARASLNFATLTSNNVPDPRKNLRPLNCFF</sequence>
<protein>
    <submittedName>
        <fullName evidence="1">Uncharacterized protein</fullName>
    </submittedName>
</protein>
<organism evidence="1 2">
    <name type="scientific">Dichanthelium oligosanthes</name>
    <dbReference type="NCBI Taxonomy" id="888268"/>
    <lineage>
        <taxon>Eukaryota</taxon>
        <taxon>Viridiplantae</taxon>
        <taxon>Streptophyta</taxon>
        <taxon>Embryophyta</taxon>
        <taxon>Tracheophyta</taxon>
        <taxon>Spermatophyta</taxon>
        <taxon>Magnoliopsida</taxon>
        <taxon>Liliopsida</taxon>
        <taxon>Poales</taxon>
        <taxon>Poaceae</taxon>
        <taxon>PACMAD clade</taxon>
        <taxon>Panicoideae</taxon>
        <taxon>Panicodae</taxon>
        <taxon>Paniceae</taxon>
        <taxon>Dichantheliinae</taxon>
        <taxon>Dichanthelium</taxon>
    </lineage>
</organism>
<evidence type="ECO:0000313" key="2">
    <source>
        <dbReference type="Proteomes" id="UP000095767"/>
    </source>
</evidence>
<gene>
    <name evidence="1" type="ORF">BAE44_0007859</name>
</gene>